<gene>
    <name evidence="2" type="ordered locus">BBR47_43730</name>
</gene>
<name>C0ZI76_BREBN</name>
<organism evidence="2 3">
    <name type="scientific">Brevibacillus brevis (strain 47 / JCM 6285 / NBRC 100599)</name>
    <dbReference type="NCBI Taxonomy" id="358681"/>
    <lineage>
        <taxon>Bacteria</taxon>
        <taxon>Bacillati</taxon>
        <taxon>Bacillota</taxon>
        <taxon>Bacilli</taxon>
        <taxon>Bacillales</taxon>
        <taxon>Paenibacillaceae</taxon>
        <taxon>Brevibacillus</taxon>
    </lineage>
</organism>
<accession>C0ZI76</accession>
<evidence type="ECO:0000313" key="3">
    <source>
        <dbReference type="Proteomes" id="UP000001877"/>
    </source>
</evidence>
<reference evidence="2 3" key="1">
    <citation type="submission" date="2005-03" db="EMBL/GenBank/DDBJ databases">
        <title>Brevibacillus brevis strain 47, complete genome.</title>
        <authorList>
            <person name="Hosoyama A."/>
            <person name="Yamada R."/>
            <person name="Hongo Y."/>
            <person name="Terui Y."/>
            <person name="Ankai A."/>
            <person name="Masuyama W."/>
            <person name="Sekiguchi M."/>
            <person name="Takeda T."/>
            <person name="Asano K."/>
            <person name="Ohji S."/>
            <person name="Ichikawa N."/>
            <person name="Narita S."/>
            <person name="Aoki N."/>
            <person name="Miura H."/>
            <person name="Matsushita S."/>
            <person name="Sekigawa T."/>
            <person name="Yamagata H."/>
            <person name="Yoshikawa H."/>
            <person name="Udaka S."/>
            <person name="Tanikawa S."/>
            <person name="Fujita N."/>
        </authorList>
    </citation>
    <scope>NUCLEOTIDE SEQUENCE [LARGE SCALE GENOMIC DNA]</scope>
    <source>
        <strain evidence="3">47 / JCM 6285 / NBRC 100599</strain>
    </source>
</reference>
<keyword evidence="1" id="KW-0812">Transmembrane</keyword>
<dbReference type="HOGENOM" id="CLU_2970359_0_0_9"/>
<sequence>MLLPVVVRMQQVLKPNLLRKKLFLFFATICLRIVSWSIPLRSRAFAVLHAAAILSARF</sequence>
<feature type="transmembrane region" description="Helical" evidence="1">
    <location>
        <begin position="21"/>
        <end position="38"/>
    </location>
</feature>
<proteinExistence type="predicted"/>
<evidence type="ECO:0000256" key="1">
    <source>
        <dbReference type="SAM" id="Phobius"/>
    </source>
</evidence>
<dbReference type="AlphaFoldDB" id="C0ZI76"/>
<dbReference type="KEGG" id="bbe:BBR47_43730"/>
<dbReference type="Proteomes" id="UP000001877">
    <property type="component" value="Chromosome"/>
</dbReference>
<dbReference type="EMBL" id="AP008955">
    <property type="protein sequence ID" value="BAH45350.1"/>
    <property type="molecule type" value="Genomic_DNA"/>
</dbReference>
<keyword evidence="1" id="KW-0472">Membrane</keyword>
<keyword evidence="1" id="KW-1133">Transmembrane helix</keyword>
<keyword evidence="3" id="KW-1185">Reference proteome</keyword>
<evidence type="ECO:0000313" key="2">
    <source>
        <dbReference type="EMBL" id="BAH45350.1"/>
    </source>
</evidence>
<protein>
    <submittedName>
        <fullName evidence="2">Uncharacterized protein</fullName>
    </submittedName>
</protein>